<dbReference type="EMBL" id="MLAK01001229">
    <property type="protein sequence ID" value="OHS95661.1"/>
    <property type="molecule type" value="Genomic_DNA"/>
</dbReference>
<dbReference type="AlphaFoldDB" id="A0A1J4JDZ4"/>
<evidence type="ECO:0000313" key="2">
    <source>
        <dbReference type="EMBL" id="OHS95661.1"/>
    </source>
</evidence>
<dbReference type="GeneID" id="94846604"/>
<dbReference type="PROSITE" id="PS50004">
    <property type="entry name" value="C2"/>
    <property type="match status" value="1"/>
</dbReference>
<reference evidence="2" key="1">
    <citation type="submission" date="2016-10" db="EMBL/GenBank/DDBJ databases">
        <authorList>
            <person name="Benchimol M."/>
            <person name="Almeida L.G."/>
            <person name="Vasconcelos A.T."/>
            <person name="Perreira-Neves A."/>
            <person name="Rosa I.A."/>
            <person name="Tasca T."/>
            <person name="Bogo M.R."/>
            <person name="de Souza W."/>
        </authorList>
    </citation>
    <scope>NUCLEOTIDE SEQUENCE [LARGE SCALE GENOMIC DNA]</scope>
    <source>
        <strain evidence="2">K</strain>
    </source>
</reference>
<dbReference type="InterPro" id="IPR000008">
    <property type="entry name" value="C2_dom"/>
</dbReference>
<proteinExistence type="predicted"/>
<evidence type="ECO:0000313" key="3">
    <source>
        <dbReference type="Proteomes" id="UP000179807"/>
    </source>
</evidence>
<feature type="domain" description="C2" evidence="1">
    <location>
        <begin position="1"/>
        <end position="99"/>
    </location>
</feature>
<dbReference type="Proteomes" id="UP000179807">
    <property type="component" value="Unassembled WGS sequence"/>
</dbReference>
<keyword evidence="3" id="KW-1185">Reference proteome</keyword>
<organism evidence="2 3">
    <name type="scientific">Tritrichomonas foetus</name>
    <dbReference type="NCBI Taxonomy" id="1144522"/>
    <lineage>
        <taxon>Eukaryota</taxon>
        <taxon>Metamonada</taxon>
        <taxon>Parabasalia</taxon>
        <taxon>Tritrichomonadida</taxon>
        <taxon>Tritrichomonadidae</taxon>
        <taxon>Tritrichomonas</taxon>
    </lineage>
</organism>
<dbReference type="Gene3D" id="2.60.60.30">
    <property type="entry name" value="sav2460 like domains"/>
    <property type="match status" value="1"/>
</dbReference>
<dbReference type="SUPFAM" id="SSF49562">
    <property type="entry name" value="C2 domain (Calcium/lipid-binding domain, CaLB)"/>
    <property type="match status" value="1"/>
</dbReference>
<accession>A0A1J4JDZ4</accession>
<name>A0A1J4JDZ4_9EUKA</name>
<dbReference type="VEuPathDB" id="TrichDB:TRFO_38194"/>
<protein>
    <recommendedName>
        <fullName evidence="1">C2 domain-containing protein</fullName>
    </recommendedName>
</protein>
<evidence type="ECO:0000259" key="1">
    <source>
        <dbReference type="PROSITE" id="PS50004"/>
    </source>
</evidence>
<sequence>MKLEITIIDFSQEKEIKNSKLQCQIQSTFPIETVIGKTSLVSNSDKIQWNEKFQCMNPFTRKLQFSVYSISPIDGTRLVSTFSYDLNDILNFDEIEAQSIEILGQNGEKFHFSLQRLNSNTKLLTKDVPLKNNYSMNEISNFFNFSVLTNSTDDANLKLALAHVSKSHQFLQISSNNFCFIKHLEFNQTANEINVLFDVRKISPVWSSFYLIIQTSSQNASILFRDSNFDVFGTKTMKGIQSDSLYFPLCFSFENNDLKIETIDKEFSKTNFIHLFEPLNQILQERKITIKNTLHAFSPKQVFCDGCIQFPKEFTELRLFFKHGSKDNIDLSISAIKDNGAIGETCFFNKNSLYRQCVRMSTEKYHLYDSYVVFDFTKVPDNITSFVITITSFYGQPLSKFQTMEISFSDNTEKIFSKIPINLKKNFSGFNIGYIEKINDSWEFKYLGQYCDCKVPALAAKQSVSLICPIDEDVEWQEV</sequence>
<dbReference type="InterPro" id="IPR035892">
    <property type="entry name" value="C2_domain_sf"/>
</dbReference>
<dbReference type="RefSeq" id="XP_068348798.1">
    <property type="nucleotide sequence ID" value="XM_068511900.1"/>
</dbReference>
<comment type="caution">
    <text evidence="2">The sequence shown here is derived from an EMBL/GenBank/DDBJ whole genome shotgun (WGS) entry which is preliminary data.</text>
</comment>
<gene>
    <name evidence="2" type="ORF">TRFO_38194</name>
</gene>